<dbReference type="EMBL" id="CP029347">
    <property type="protein sequence ID" value="AWL13311.1"/>
    <property type="molecule type" value="Genomic_DNA"/>
</dbReference>
<evidence type="ECO:0000259" key="16">
    <source>
        <dbReference type="PROSITE" id="PS51918"/>
    </source>
</evidence>
<feature type="domain" description="Radical SAM core" evidence="16">
    <location>
        <begin position="106"/>
        <end position="321"/>
    </location>
</feature>
<dbReference type="SFLD" id="SFLDG01070">
    <property type="entry name" value="PLP-dependent"/>
    <property type="match status" value="1"/>
</dbReference>
<reference evidence="17 18" key="1">
    <citation type="submission" date="2018-05" db="EMBL/GenBank/DDBJ databases">
        <title>Salinimonas sp. HMF8227 Genome sequencing and assembly.</title>
        <authorList>
            <person name="Kang H."/>
            <person name="Kang J."/>
            <person name="Cha I."/>
            <person name="Kim H."/>
            <person name="Joh K."/>
        </authorList>
    </citation>
    <scope>NUCLEOTIDE SEQUENCE [LARGE SCALE GENOMIC DNA]</scope>
    <source>
        <strain evidence="17 18">HMF8227</strain>
    </source>
</reference>
<dbReference type="SFLD" id="SFLDF00314">
    <property type="entry name" value="L-lysine_2_3-aminomutase_(yjeK"/>
    <property type="match status" value="1"/>
</dbReference>
<comment type="similarity">
    <text evidence="4">Belongs to the radical SAM superfamily. KamA family.</text>
</comment>
<gene>
    <name evidence="17" type="primary">kamA</name>
    <name evidence="17" type="ORF">HMF8227_02862</name>
</gene>
<dbReference type="SFLD" id="SFLDS00029">
    <property type="entry name" value="Radical_SAM"/>
    <property type="match status" value="1"/>
</dbReference>
<evidence type="ECO:0000256" key="7">
    <source>
        <dbReference type="ARBA" id="ARBA00022691"/>
    </source>
</evidence>
<evidence type="ECO:0000256" key="11">
    <source>
        <dbReference type="ARBA" id="ARBA00023014"/>
    </source>
</evidence>
<dbReference type="PANTHER" id="PTHR30538">
    <property type="entry name" value="LYSINE 2,3-AMINOMUTASE-RELATED"/>
    <property type="match status" value="1"/>
</dbReference>
<dbReference type="SUPFAM" id="SSF102114">
    <property type="entry name" value="Radical SAM enzymes"/>
    <property type="match status" value="1"/>
</dbReference>
<evidence type="ECO:0000256" key="3">
    <source>
        <dbReference type="ARBA" id="ARBA00001966"/>
    </source>
</evidence>
<evidence type="ECO:0000256" key="2">
    <source>
        <dbReference type="ARBA" id="ARBA00001933"/>
    </source>
</evidence>
<feature type="binding site" evidence="14">
    <location>
        <position position="127"/>
    </location>
    <ligand>
        <name>[4Fe-4S] cluster</name>
        <dbReference type="ChEBI" id="CHEBI:49883"/>
        <note>4Fe-4S-S-AdoMet</note>
    </ligand>
</feature>
<evidence type="ECO:0000256" key="15">
    <source>
        <dbReference type="PIRSR" id="PIRSR603739-50"/>
    </source>
</evidence>
<dbReference type="GO" id="GO:0046872">
    <property type="term" value="F:metal ion binding"/>
    <property type="evidence" value="ECO:0007669"/>
    <property type="project" value="UniProtKB-KW"/>
</dbReference>
<dbReference type="OrthoDB" id="9770937at2"/>
<dbReference type="PIRSF" id="PIRSF004911">
    <property type="entry name" value="DUF160"/>
    <property type="match status" value="1"/>
</dbReference>
<evidence type="ECO:0000256" key="4">
    <source>
        <dbReference type="ARBA" id="ARBA00008703"/>
    </source>
</evidence>
<keyword evidence="10" id="KW-0408">Iron</keyword>
<evidence type="ECO:0000313" key="17">
    <source>
        <dbReference type="EMBL" id="AWL13311.1"/>
    </source>
</evidence>
<keyword evidence="8 14" id="KW-0479">Metal-binding</keyword>
<comment type="cofactor">
    <cofactor evidence="3">
        <name>[4Fe-4S] cluster</name>
        <dbReference type="ChEBI" id="CHEBI:49883"/>
    </cofactor>
</comment>
<dbReference type="PANTHER" id="PTHR30538:SF1">
    <property type="entry name" value="L-LYSINE 2,3-AMINOMUTASE"/>
    <property type="match status" value="1"/>
</dbReference>
<dbReference type="GO" id="GO:0016853">
    <property type="term" value="F:isomerase activity"/>
    <property type="evidence" value="ECO:0007669"/>
    <property type="project" value="UniProtKB-KW"/>
</dbReference>
<dbReference type="PROSITE" id="PS51918">
    <property type="entry name" value="RADICAL_SAM"/>
    <property type="match status" value="1"/>
</dbReference>
<evidence type="ECO:0000256" key="13">
    <source>
        <dbReference type="ARBA" id="ARBA00030756"/>
    </source>
</evidence>
<evidence type="ECO:0000256" key="8">
    <source>
        <dbReference type="ARBA" id="ARBA00022723"/>
    </source>
</evidence>
<dbReference type="InterPro" id="IPR013785">
    <property type="entry name" value="Aldolase_TIM"/>
</dbReference>
<evidence type="ECO:0000256" key="14">
    <source>
        <dbReference type="PIRSR" id="PIRSR004911-1"/>
    </source>
</evidence>
<feature type="modified residue" description="N6-(pyridoxal phosphate)lysine" evidence="15">
    <location>
        <position position="332"/>
    </location>
</feature>
<evidence type="ECO:0000256" key="9">
    <source>
        <dbReference type="ARBA" id="ARBA00022898"/>
    </source>
</evidence>
<proteinExistence type="inferred from homology"/>
<dbReference type="InterPro" id="IPR022462">
    <property type="entry name" value="EpmB"/>
</dbReference>
<keyword evidence="18" id="KW-1185">Reference proteome</keyword>
<dbReference type="InterPro" id="IPR003739">
    <property type="entry name" value="Lys_aminomutase/Glu_NH3_mut"/>
</dbReference>
<keyword evidence="6 14" id="KW-0004">4Fe-4S</keyword>
<dbReference type="InterPro" id="IPR058240">
    <property type="entry name" value="rSAM_sf"/>
</dbReference>
<comment type="catalytic activity">
    <reaction evidence="1">
        <text>L-lysine = D-beta-lysine</text>
        <dbReference type="Rhea" id="RHEA:44148"/>
        <dbReference type="ChEBI" id="CHEBI:32551"/>
        <dbReference type="ChEBI" id="CHEBI:84138"/>
    </reaction>
</comment>
<keyword evidence="12 17" id="KW-0413">Isomerase</keyword>
<evidence type="ECO:0000256" key="10">
    <source>
        <dbReference type="ARBA" id="ARBA00023004"/>
    </source>
</evidence>
<keyword evidence="9 15" id="KW-0663">Pyridoxal phosphate</keyword>
<feature type="binding site" evidence="14">
    <location>
        <position position="124"/>
    </location>
    <ligand>
        <name>[4Fe-4S] cluster</name>
        <dbReference type="ChEBI" id="CHEBI:49883"/>
        <note>4Fe-4S-S-AdoMet</note>
    </ligand>
</feature>
<dbReference type="GO" id="GO:0051539">
    <property type="term" value="F:4 iron, 4 sulfur cluster binding"/>
    <property type="evidence" value="ECO:0007669"/>
    <property type="project" value="UniProtKB-KW"/>
</dbReference>
<protein>
    <recommendedName>
        <fullName evidence="5">L-lysine 2,3-aminomutase</fullName>
    </recommendedName>
    <alternativeName>
        <fullName evidence="13">EF-P post-translational modification enzyme B</fullName>
    </alternativeName>
</protein>
<sequence>MAQIIPKIIDPVERHWQKELANCLTDPLELVRLLDLPDSDFTADACARKLFPLRVPRPFVARMRKGDPDDPLLRQVLTLRQEFDEVPGFTQDPLDEQDPAAPGLLHKYQSRVLMIVRGGCAVNCRYCFRRHFPYSDNTPNKAGWQPALDYIAARPAIDEVIYSGGDPLMAKDDFLAWLTQRIEAIPHVRRLRIHSRLPVVIPQRVNDDMLHWFTQTRLTPVMVLHINHANEVDEAVSAAVQRLRQTGVTVLNQAVLLKGVSDSVESQVALNRRLFDTGVMPYYLHVLDKVKGAAHFDVSEAEAKTVMAGVIAKLPGYMVPKLVREIGDQPGKTPVDLALMP</sequence>
<dbReference type="NCBIfam" id="TIGR00238">
    <property type="entry name" value="KamA family radical SAM protein"/>
    <property type="match status" value="1"/>
</dbReference>
<dbReference type="CDD" id="cd01335">
    <property type="entry name" value="Radical_SAM"/>
    <property type="match status" value="1"/>
</dbReference>
<dbReference type="NCBIfam" id="TIGR03821">
    <property type="entry name" value="EFP_modif_epmB"/>
    <property type="match status" value="1"/>
</dbReference>
<name>A0A2S2E6P1_9ALTE</name>
<evidence type="ECO:0000256" key="6">
    <source>
        <dbReference type="ARBA" id="ARBA00022485"/>
    </source>
</evidence>
<dbReference type="Proteomes" id="UP000245728">
    <property type="component" value="Chromosome"/>
</dbReference>
<accession>A0A2S2E6P1</accession>
<dbReference type="RefSeq" id="WP_109340816.1">
    <property type="nucleotide sequence ID" value="NZ_CP029347.1"/>
</dbReference>
<evidence type="ECO:0000256" key="1">
    <source>
        <dbReference type="ARBA" id="ARBA00001352"/>
    </source>
</evidence>
<dbReference type="KEGG" id="salh:HMF8227_02862"/>
<evidence type="ECO:0000256" key="12">
    <source>
        <dbReference type="ARBA" id="ARBA00023235"/>
    </source>
</evidence>
<comment type="cofactor">
    <cofactor evidence="2 15">
        <name>pyridoxal 5'-phosphate</name>
        <dbReference type="ChEBI" id="CHEBI:597326"/>
    </cofactor>
</comment>
<organism evidence="17 18">
    <name type="scientific">Saliniradius amylolyticus</name>
    <dbReference type="NCBI Taxonomy" id="2183582"/>
    <lineage>
        <taxon>Bacteria</taxon>
        <taxon>Pseudomonadati</taxon>
        <taxon>Pseudomonadota</taxon>
        <taxon>Gammaproteobacteria</taxon>
        <taxon>Alteromonadales</taxon>
        <taxon>Alteromonadaceae</taxon>
        <taxon>Saliniradius</taxon>
    </lineage>
</organism>
<keyword evidence="7" id="KW-0949">S-adenosyl-L-methionine</keyword>
<dbReference type="InterPro" id="IPR007197">
    <property type="entry name" value="rSAM"/>
</dbReference>
<keyword evidence="11 14" id="KW-0411">Iron-sulfur</keyword>
<dbReference type="Gene3D" id="3.20.20.70">
    <property type="entry name" value="Aldolase class I"/>
    <property type="match status" value="1"/>
</dbReference>
<evidence type="ECO:0000313" key="18">
    <source>
        <dbReference type="Proteomes" id="UP000245728"/>
    </source>
</evidence>
<feature type="binding site" evidence="14">
    <location>
        <position position="120"/>
    </location>
    <ligand>
        <name>[4Fe-4S] cluster</name>
        <dbReference type="ChEBI" id="CHEBI:49883"/>
        <note>4Fe-4S-S-AdoMet</note>
    </ligand>
</feature>
<dbReference type="AlphaFoldDB" id="A0A2S2E6P1"/>
<evidence type="ECO:0000256" key="5">
    <source>
        <dbReference type="ARBA" id="ARBA00022363"/>
    </source>
</evidence>